<dbReference type="KEGG" id="pvv:PVVCY_0600430"/>
<evidence type="ECO:0000313" key="2">
    <source>
        <dbReference type="EMBL" id="VEV55421.1"/>
    </source>
</evidence>
<proteinExistence type="predicted"/>
<dbReference type="AlphaFoldDB" id="A0A081ICN3"/>
<dbReference type="SUPFAM" id="SSF56784">
    <property type="entry name" value="HAD-like"/>
    <property type="match status" value="1"/>
</dbReference>
<dbReference type="GeneID" id="19961743"/>
<dbReference type="EMBL" id="LR215062">
    <property type="protein sequence ID" value="VEV55421.1"/>
    <property type="molecule type" value="Genomic_DNA"/>
</dbReference>
<dbReference type="InterPro" id="IPR036412">
    <property type="entry name" value="HAD-like_sf"/>
</dbReference>
<protein>
    <submittedName>
        <fullName evidence="2">HAD domain ookinete protein, putative</fullName>
    </submittedName>
</protein>
<evidence type="ECO:0000313" key="3">
    <source>
        <dbReference type="Proteomes" id="UP000030681"/>
    </source>
</evidence>
<dbReference type="Proteomes" id="UP000030681">
    <property type="component" value="Unassembled WGS sequence"/>
</dbReference>
<name>A0A081ICN3_PLAVN</name>
<evidence type="ECO:0000313" key="1">
    <source>
        <dbReference type="EMBL" id="KEG01441.1"/>
    </source>
</evidence>
<dbReference type="OrthoDB" id="166018at2759"/>
<evidence type="ECO:0000313" key="4">
    <source>
        <dbReference type="Proteomes" id="UP000290582"/>
    </source>
</evidence>
<reference evidence="2 4" key="2">
    <citation type="submission" date="2019-01" db="EMBL/GenBank/DDBJ databases">
        <authorList>
            <person name="Ramaprasad A."/>
        </authorList>
    </citation>
    <scope>NUCLEOTIDE SEQUENCE [LARGE SCALE GENOMIC DNA]</scope>
</reference>
<gene>
    <name evidence="2" type="ORF">PVVCY_0600430</name>
    <name evidence="1" type="ORF">YYE_03537</name>
</gene>
<dbReference type="PANTHER" id="PTHR38899:SF1">
    <property type="entry name" value="PROTEIN KINASE"/>
    <property type="match status" value="1"/>
</dbReference>
<dbReference type="EMBL" id="KL446951">
    <property type="protein sequence ID" value="KEG01441.1"/>
    <property type="molecule type" value="Genomic_DNA"/>
</dbReference>
<dbReference type="Proteomes" id="UP000290582">
    <property type="component" value="Chromosome PVVCY_06"/>
</dbReference>
<dbReference type="RefSeq" id="XP_008625408.1">
    <property type="nucleotide sequence ID" value="XM_008627186.1"/>
</dbReference>
<reference evidence="1 3" key="1">
    <citation type="submission" date="2013-02" db="EMBL/GenBank/DDBJ databases">
        <title>The Genome Sequence of Plasmodium vinckei vinckei.</title>
        <authorList>
            <consortium name="The Broad Institute Genome Sequencing Platform"/>
            <consortium name="The Broad Institute Genome Sequencing Center for Infectious Disease"/>
            <person name="Neafsey D."/>
            <person name="Cheeseman I."/>
            <person name="Volkman S."/>
            <person name="Adams J."/>
            <person name="Walker B."/>
            <person name="Young S.K."/>
            <person name="Zeng Q."/>
            <person name="Gargeya S."/>
            <person name="Fitzgerald M."/>
            <person name="Haas B."/>
            <person name="Abouelleil A."/>
            <person name="Alvarado L."/>
            <person name="Arachchi H.M."/>
            <person name="Berlin A.M."/>
            <person name="Chapman S.B."/>
            <person name="Dewar J."/>
            <person name="Goldberg J."/>
            <person name="Griggs A."/>
            <person name="Gujja S."/>
            <person name="Hansen M."/>
            <person name="Howarth C."/>
            <person name="Imamovic A."/>
            <person name="Larimer J."/>
            <person name="McCowan C."/>
            <person name="Murphy C."/>
            <person name="Neiman D."/>
            <person name="Pearson M."/>
            <person name="Priest M."/>
            <person name="Roberts A."/>
            <person name="Saif S."/>
            <person name="Shea T."/>
            <person name="Sisk P."/>
            <person name="Sykes S."/>
            <person name="Wortman J."/>
            <person name="Nusbaum C."/>
            <person name="Birren B."/>
        </authorList>
    </citation>
    <scope>NUCLEOTIDE SEQUENCE [LARGE SCALE GENOMIC DNA]</scope>
    <source>
        <strain evidence="1">Vinckei</strain>
        <strain evidence="3">vinckei</strain>
    </source>
</reference>
<dbReference type="PANTHER" id="PTHR38899">
    <property type="entry name" value="DOMAIN OOKINETE PROTEIN, PUTATIVE-RELATED"/>
    <property type="match status" value="1"/>
</dbReference>
<dbReference type="VEuPathDB" id="PlasmoDB:PVVCY_0600430"/>
<sequence length="389" mass="45972">MKKIKSFYPFGKKSNYNMQTKEIDVDEIKKMQNEKEKNIYSTNKNEYALLPRRNMTNSTNLVGINKINNYNQMLEFYKRRNDDNENIENNRTGLNSKMDRTRLGRKVDKNSSDNRININNWSFVNNKNEKNEIYNMNNDLTNFKLKKENKYIENKTVKEHKLIKGKQYIYKKLIVFDYDDTILPTSWITAKMRLSLFDMIPRSVRQLFHKLSIVVINTLRLCLTQGKLVIVTNASLEWLINSAKHFIPLVWSFIAHNNIRIVSARDTLFNTFVDPKDWKKVIFHQIINELLSPYLYNTSFICFIYSVGDGNDERNACFFISQLNQYSSCVFKSLKFLPEPTCQKLIAEHELFSYFINTPNNSSNMLNCNSPERPVFPINFKDRNAIKNL</sequence>
<accession>A0A081ICN3</accession>
<organism evidence="1 3">
    <name type="scientific">Plasmodium vinckei vinckei</name>
    <dbReference type="NCBI Taxonomy" id="54757"/>
    <lineage>
        <taxon>Eukaryota</taxon>
        <taxon>Sar</taxon>
        <taxon>Alveolata</taxon>
        <taxon>Apicomplexa</taxon>
        <taxon>Aconoidasida</taxon>
        <taxon>Haemosporida</taxon>
        <taxon>Plasmodiidae</taxon>
        <taxon>Plasmodium</taxon>
        <taxon>Plasmodium (Vinckeia)</taxon>
    </lineage>
</organism>